<evidence type="ECO:0000259" key="4">
    <source>
        <dbReference type="PROSITE" id="PS01124"/>
    </source>
</evidence>
<evidence type="ECO:0000313" key="5">
    <source>
        <dbReference type="EMBL" id="MZL69226.1"/>
    </source>
</evidence>
<dbReference type="EMBL" id="WWVX01000003">
    <property type="protein sequence ID" value="MZL69226.1"/>
    <property type="molecule type" value="Genomic_DNA"/>
</dbReference>
<keyword evidence="2" id="KW-0238">DNA-binding</keyword>
<reference evidence="7" key="1">
    <citation type="submission" date="2016-11" db="EMBL/GenBank/DDBJ databases">
        <authorList>
            <person name="Jaros S."/>
            <person name="Januszkiewicz K."/>
            <person name="Wedrychowicz H."/>
        </authorList>
    </citation>
    <scope>NUCLEOTIDE SEQUENCE [LARGE SCALE GENOMIC DNA]</scope>
    <source>
        <strain evidence="7">DSM 4029</strain>
    </source>
</reference>
<dbReference type="PROSITE" id="PS01124">
    <property type="entry name" value="HTH_ARAC_FAMILY_2"/>
    <property type="match status" value="1"/>
</dbReference>
<dbReference type="RefSeq" id="WP_044993268.1">
    <property type="nucleotide sequence ID" value="NZ_FQVY01000008.1"/>
</dbReference>
<dbReference type="Gene3D" id="3.20.80.10">
    <property type="entry name" value="Regulatory factor, effector binding domain"/>
    <property type="match status" value="1"/>
</dbReference>
<dbReference type="GO" id="GO:0043565">
    <property type="term" value="F:sequence-specific DNA binding"/>
    <property type="evidence" value="ECO:0007669"/>
    <property type="project" value="InterPro"/>
</dbReference>
<keyword evidence="1" id="KW-0805">Transcription regulation</keyword>
<dbReference type="SMART" id="SM00342">
    <property type="entry name" value="HTH_ARAC"/>
    <property type="match status" value="1"/>
</dbReference>
<evidence type="ECO:0000313" key="7">
    <source>
        <dbReference type="Proteomes" id="UP000184089"/>
    </source>
</evidence>
<dbReference type="EMBL" id="FQVY01000008">
    <property type="protein sequence ID" value="SHG68380.1"/>
    <property type="molecule type" value="Genomic_DNA"/>
</dbReference>
<evidence type="ECO:0000313" key="6">
    <source>
        <dbReference type="EMBL" id="SHG68380.1"/>
    </source>
</evidence>
<dbReference type="PANTHER" id="PTHR47504">
    <property type="entry name" value="RIGHT ORIGIN-BINDING PROTEIN"/>
    <property type="match status" value="1"/>
</dbReference>
<dbReference type="GO" id="GO:0003700">
    <property type="term" value="F:DNA-binding transcription factor activity"/>
    <property type="evidence" value="ECO:0007669"/>
    <property type="project" value="InterPro"/>
</dbReference>
<evidence type="ECO:0000313" key="8">
    <source>
        <dbReference type="Proteomes" id="UP000474718"/>
    </source>
</evidence>
<dbReference type="InterPro" id="IPR018060">
    <property type="entry name" value="HTH_AraC"/>
</dbReference>
<dbReference type="SMART" id="SM00871">
    <property type="entry name" value="AraC_E_bind"/>
    <property type="match status" value="1"/>
</dbReference>
<evidence type="ECO:0000256" key="1">
    <source>
        <dbReference type="ARBA" id="ARBA00023015"/>
    </source>
</evidence>
<dbReference type="SUPFAM" id="SSF55136">
    <property type="entry name" value="Probable bacterial effector-binding domain"/>
    <property type="match status" value="1"/>
</dbReference>
<dbReference type="AlphaFoldDB" id="A0AAQ1RXB7"/>
<organism evidence="6 7">
    <name type="scientific">Bittarella massiliensis</name>
    <name type="common">ex Durand et al. 2017</name>
    <dbReference type="NCBI Taxonomy" id="1720313"/>
    <lineage>
        <taxon>Bacteria</taxon>
        <taxon>Bacillati</taxon>
        <taxon>Bacillota</taxon>
        <taxon>Clostridia</taxon>
        <taxon>Eubacteriales</taxon>
        <taxon>Oscillospiraceae</taxon>
        <taxon>Bittarella (ex Durand et al. 2017)</taxon>
    </lineage>
</organism>
<proteinExistence type="predicted"/>
<dbReference type="Gene3D" id="1.10.10.60">
    <property type="entry name" value="Homeodomain-like"/>
    <property type="match status" value="2"/>
</dbReference>
<dbReference type="Pfam" id="PF14526">
    <property type="entry name" value="Cass2"/>
    <property type="match status" value="1"/>
</dbReference>
<keyword evidence="8" id="KW-1185">Reference proteome</keyword>
<name>A0AAQ1RXB7_9FIRM</name>
<dbReference type="InterPro" id="IPR009057">
    <property type="entry name" value="Homeodomain-like_sf"/>
</dbReference>
<protein>
    <submittedName>
        <fullName evidence="5">Helix-turn-helix domain-containing protein</fullName>
    </submittedName>
    <submittedName>
        <fullName evidence="6">Transcriptional regulator, AraC family</fullName>
    </submittedName>
</protein>
<dbReference type="InterPro" id="IPR010499">
    <property type="entry name" value="AraC_E-bd"/>
</dbReference>
<dbReference type="SUPFAM" id="SSF46689">
    <property type="entry name" value="Homeodomain-like"/>
    <property type="match status" value="2"/>
</dbReference>
<reference evidence="5 8" key="3">
    <citation type="journal article" date="2019" name="Nat. Med.">
        <title>A library of human gut bacterial isolates paired with longitudinal multiomics data enables mechanistic microbiome research.</title>
        <authorList>
            <person name="Poyet M."/>
            <person name="Groussin M."/>
            <person name="Gibbons S.M."/>
            <person name="Avila-Pacheco J."/>
            <person name="Jiang X."/>
            <person name="Kearney S.M."/>
            <person name="Perrotta A.R."/>
            <person name="Berdy B."/>
            <person name="Zhao S."/>
            <person name="Lieberman T.D."/>
            <person name="Swanson P.K."/>
            <person name="Smith M."/>
            <person name="Roesemann S."/>
            <person name="Alexander J.E."/>
            <person name="Rich S.A."/>
            <person name="Livny J."/>
            <person name="Vlamakis H."/>
            <person name="Clish C."/>
            <person name="Bullock K."/>
            <person name="Deik A."/>
            <person name="Scott J."/>
            <person name="Pierce K.A."/>
            <person name="Xavier R.J."/>
            <person name="Alm E.J."/>
        </authorList>
    </citation>
    <scope>NUCLEOTIDE SEQUENCE [LARGE SCALE GENOMIC DNA]</scope>
    <source>
        <strain evidence="5 8">BIOML-A2</strain>
    </source>
</reference>
<comment type="caution">
    <text evidence="6">The sequence shown here is derived from an EMBL/GenBank/DDBJ whole genome shotgun (WGS) entry which is preliminary data.</text>
</comment>
<accession>A0AAQ1RXB7</accession>
<evidence type="ECO:0000256" key="3">
    <source>
        <dbReference type="ARBA" id="ARBA00023163"/>
    </source>
</evidence>
<dbReference type="InterPro" id="IPR050959">
    <property type="entry name" value="MarA-like"/>
</dbReference>
<dbReference type="Proteomes" id="UP000184089">
    <property type="component" value="Unassembled WGS sequence"/>
</dbReference>
<dbReference type="Proteomes" id="UP000474718">
    <property type="component" value="Unassembled WGS sequence"/>
</dbReference>
<keyword evidence="3" id="KW-0804">Transcription</keyword>
<dbReference type="InterPro" id="IPR029441">
    <property type="entry name" value="Cass2"/>
</dbReference>
<reference evidence="6" key="2">
    <citation type="submission" date="2016-11" db="EMBL/GenBank/DDBJ databases">
        <authorList>
            <person name="Varghese N."/>
            <person name="Submissions S."/>
        </authorList>
    </citation>
    <scope>NUCLEOTIDE SEQUENCE</scope>
    <source>
        <strain evidence="6">DSM 4029</strain>
    </source>
</reference>
<evidence type="ECO:0000256" key="2">
    <source>
        <dbReference type="ARBA" id="ARBA00023125"/>
    </source>
</evidence>
<sequence length="285" mass="31811">MDWVAGIGRAIDYIEGHLDGELTMEKIAGQALLSPFYFQRGFCMLCGFSVGEYIRLRRLSLAGSELASTDARVIDLALKYGYESPDSFTKAFARFHGATPTAVRRGGATVRTFAPLKLKFSLKGGPSMEYKIVDRDSFPVLGVSETFSYEGADRAIPQFWTEHFASGRGAVVQGTYGICIDEPMEGDRFEYLIADDCPPNTAAPEGFVVREIPAHRWAVFPCKGAMPQALHRVHEQVFSEWLPTCGDYEIAAGYNIEWYSDPAQFPKGMDDEAYLSEIWIPVRRK</sequence>
<dbReference type="Pfam" id="PF12833">
    <property type="entry name" value="HTH_18"/>
    <property type="match status" value="1"/>
</dbReference>
<feature type="domain" description="HTH araC/xylS-type" evidence="4">
    <location>
        <begin position="8"/>
        <end position="106"/>
    </location>
</feature>
<dbReference type="InterPro" id="IPR011256">
    <property type="entry name" value="Reg_factor_effector_dom_sf"/>
</dbReference>
<gene>
    <name evidence="5" type="ORF">GT747_05510</name>
    <name evidence="6" type="ORF">SAMN05444424_2980</name>
</gene>
<dbReference type="PANTHER" id="PTHR47504:SF5">
    <property type="entry name" value="RIGHT ORIGIN-BINDING PROTEIN"/>
    <property type="match status" value="1"/>
</dbReference>